<sequence>MPSTYLSPVDGPHRDSARLLCVPTERKHKEEKGPAEISTRPLADKAAFGTPSQAEAGLGRITHLASHQMSGHGRGTHATSPSDVHLCRHLKGHKSEPERYIAVNFRHLYRLLTSWTTAPGHRDSHVDALGRPQIGDFYGYIGDISQPPRSKDPFYGRLGS</sequence>
<dbReference type="GeneID" id="87878117"/>
<dbReference type="EMBL" id="JAULSX010000001">
    <property type="protein sequence ID" value="KAK3499359.1"/>
    <property type="molecule type" value="Genomic_DNA"/>
</dbReference>
<dbReference type="Proteomes" id="UP001285908">
    <property type="component" value="Unassembled WGS sequence"/>
</dbReference>
<keyword evidence="2" id="KW-1185">Reference proteome</keyword>
<proteinExistence type="predicted"/>
<name>A0AAJ0MV59_9PEZI</name>
<evidence type="ECO:0000313" key="1">
    <source>
        <dbReference type="EMBL" id="KAK3499359.1"/>
    </source>
</evidence>
<accession>A0AAJ0MV59</accession>
<organism evidence="1 2">
    <name type="scientific">Neurospora hispaniola</name>
    <dbReference type="NCBI Taxonomy" id="588809"/>
    <lineage>
        <taxon>Eukaryota</taxon>
        <taxon>Fungi</taxon>
        <taxon>Dikarya</taxon>
        <taxon>Ascomycota</taxon>
        <taxon>Pezizomycotina</taxon>
        <taxon>Sordariomycetes</taxon>
        <taxon>Sordariomycetidae</taxon>
        <taxon>Sordariales</taxon>
        <taxon>Sordariaceae</taxon>
        <taxon>Neurospora</taxon>
    </lineage>
</organism>
<protein>
    <submittedName>
        <fullName evidence="1">Uncharacterized protein</fullName>
    </submittedName>
</protein>
<comment type="caution">
    <text evidence="1">The sequence shown here is derived from an EMBL/GenBank/DDBJ whole genome shotgun (WGS) entry which is preliminary data.</text>
</comment>
<gene>
    <name evidence="1" type="ORF">B0T23DRAFT_434464</name>
</gene>
<reference evidence="1 2" key="1">
    <citation type="journal article" date="2023" name="Mol. Phylogenet. Evol.">
        <title>Genome-scale phylogeny and comparative genomics of the fungal order Sordariales.</title>
        <authorList>
            <person name="Hensen N."/>
            <person name="Bonometti L."/>
            <person name="Westerberg I."/>
            <person name="Brannstrom I.O."/>
            <person name="Guillou S."/>
            <person name="Cros-Aarteil S."/>
            <person name="Calhoun S."/>
            <person name="Haridas S."/>
            <person name="Kuo A."/>
            <person name="Mondo S."/>
            <person name="Pangilinan J."/>
            <person name="Riley R."/>
            <person name="LaButti K."/>
            <person name="Andreopoulos B."/>
            <person name="Lipzen A."/>
            <person name="Chen C."/>
            <person name="Yan M."/>
            <person name="Daum C."/>
            <person name="Ng V."/>
            <person name="Clum A."/>
            <person name="Steindorff A."/>
            <person name="Ohm R.A."/>
            <person name="Martin F."/>
            <person name="Silar P."/>
            <person name="Natvig D.O."/>
            <person name="Lalanne C."/>
            <person name="Gautier V."/>
            <person name="Ament-Velasquez S.L."/>
            <person name="Kruys A."/>
            <person name="Hutchinson M.I."/>
            <person name="Powell A.J."/>
            <person name="Barry K."/>
            <person name="Miller A.N."/>
            <person name="Grigoriev I.V."/>
            <person name="Debuchy R."/>
            <person name="Gladieux P."/>
            <person name="Hiltunen Thoren M."/>
            <person name="Johannesson H."/>
        </authorList>
    </citation>
    <scope>NUCLEOTIDE SEQUENCE [LARGE SCALE GENOMIC DNA]</scope>
    <source>
        <strain evidence="1 2">FGSC 10403</strain>
    </source>
</reference>
<dbReference type="RefSeq" id="XP_062696992.1">
    <property type="nucleotide sequence ID" value="XM_062840495.1"/>
</dbReference>
<dbReference type="AlphaFoldDB" id="A0AAJ0MV59"/>
<evidence type="ECO:0000313" key="2">
    <source>
        <dbReference type="Proteomes" id="UP001285908"/>
    </source>
</evidence>